<dbReference type="Gene3D" id="3.40.50.1110">
    <property type="entry name" value="SGNH hydrolase"/>
    <property type="match status" value="1"/>
</dbReference>
<comment type="similarity">
    <text evidence="1">Belongs to the 'GDSL' lipolytic enzyme family.</text>
</comment>
<accession>A0A4R2GH93</accession>
<keyword evidence="2" id="KW-0378">Hydrolase</keyword>
<dbReference type="Proteomes" id="UP000295221">
    <property type="component" value="Unassembled WGS sequence"/>
</dbReference>
<dbReference type="GO" id="GO:0016788">
    <property type="term" value="F:hydrolase activity, acting on ester bonds"/>
    <property type="evidence" value="ECO:0007669"/>
    <property type="project" value="UniProtKB-ARBA"/>
</dbReference>
<gene>
    <name evidence="4" type="ORF">EV194_107142</name>
</gene>
<dbReference type="CDD" id="cd01821">
    <property type="entry name" value="Rhamnogalacturan_acetylesterase_like"/>
    <property type="match status" value="1"/>
</dbReference>
<reference evidence="4 5" key="1">
    <citation type="submission" date="2019-03" db="EMBL/GenBank/DDBJ databases">
        <title>Genomic Encyclopedia of Type Strains, Phase IV (KMG-IV): sequencing the most valuable type-strain genomes for metagenomic binning, comparative biology and taxonomic classification.</title>
        <authorList>
            <person name="Goeker M."/>
        </authorList>
    </citation>
    <scope>NUCLEOTIDE SEQUENCE [LARGE SCALE GENOMIC DNA]</scope>
    <source>
        <strain evidence="4 5">DSM 24179</strain>
    </source>
</reference>
<dbReference type="OrthoDB" id="9807041at2"/>
<dbReference type="EMBL" id="SLWK01000007">
    <property type="protein sequence ID" value="TCO07758.1"/>
    <property type="molecule type" value="Genomic_DNA"/>
</dbReference>
<feature type="domain" description="SGNH hydrolase-type esterase" evidence="3">
    <location>
        <begin position="91"/>
        <end position="279"/>
    </location>
</feature>
<keyword evidence="5" id="KW-1185">Reference proteome</keyword>
<dbReference type="Pfam" id="PF13472">
    <property type="entry name" value="Lipase_GDSL_2"/>
    <property type="match status" value="1"/>
</dbReference>
<organism evidence="4 5">
    <name type="scientific">Natronoflexus pectinivorans</name>
    <dbReference type="NCBI Taxonomy" id="682526"/>
    <lineage>
        <taxon>Bacteria</taxon>
        <taxon>Pseudomonadati</taxon>
        <taxon>Bacteroidota</taxon>
        <taxon>Bacteroidia</taxon>
        <taxon>Marinilabiliales</taxon>
        <taxon>Marinilabiliaceae</taxon>
        <taxon>Natronoflexus</taxon>
    </lineage>
</organism>
<dbReference type="PANTHER" id="PTHR43695:SF1">
    <property type="entry name" value="RHAMNOGALACTURONAN ACETYLESTERASE"/>
    <property type="match status" value="1"/>
</dbReference>
<evidence type="ECO:0000256" key="1">
    <source>
        <dbReference type="ARBA" id="ARBA00008668"/>
    </source>
</evidence>
<evidence type="ECO:0000313" key="4">
    <source>
        <dbReference type="EMBL" id="TCO07758.1"/>
    </source>
</evidence>
<dbReference type="PANTHER" id="PTHR43695">
    <property type="entry name" value="PUTATIVE (AFU_ORTHOLOGUE AFUA_2G17250)-RELATED"/>
    <property type="match status" value="1"/>
</dbReference>
<dbReference type="AlphaFoldDB" id="A0A4R2GH93"/>
<dbReference type="SUPFAM" id="SSF52266">
    <property type="entry name" value="SGNH hydrolase"/>
    <property type="match status" value="1"/>
</dbReference>
<dbReference type="InterPro" id="IPR013830">
    <property type="entry name" value="SGNH_hydro"/>
</dbReference>
<evidence type="ECO:0000256" key="2">
    <source>
        <dbReference type="ARBA" id="ARBA00022801"/>
    </source>
</evidence>
<dbReference type="InterPro" id="IPR036514">
    <property type="entry name" value="SGNH_hydro_sf"/>
</dbReference>
<protein>
    <submittedName>
        <fullName evidence="4">Lysophospholipase L1-like esterase</fullName>
    </submittedName>
</protein>
<evidence type="ECO:0000259" key="3">
    <source>
        <dbReference type="Pfam" id="PF13472"/>
    </source>
</evidence>
<dbReference type="InterPro" id="IPR037459">
    <property type="entry name" value="RhgT-like"/>
</dbReference>
<sequence>MESSLTVKAESRRWMLEDIVTQPGEIAENSFVVNVRSPYISDMDSIIRKPREYDYLNWDKKLTLEFTGVNPSVYGLKIIHQDDITTIFLAGNSTVVDQEYEPYASWGQMITRYFDQNVVIANYAESGESLSSFKSAGRLKKILSEMSSGDYLFIEFGHNDQKESGEGIGPWTSFTDLLNEFIEETQNVGGNPVLVTPMHRRVFDESGSVVATHDEYPDAMRVVAKTTNVPLIDLNLKSKSVYEAWGPHESKRAFVHYPAGTFPGQNNDLRDNTHFNNYGAWIMALCIIKGMRESTPLLAEFLAADAPMIDTSAPFPFSNWTMPHSFRTTAEKPDGN</sequence>
<proteinExistence type="inferred from homology"/>
<evidence type="ECO:0000313" key="5">
    <source>
        <dbReference type="Proteomes" id="UP000295221"/>
    </source>
</evidence>
<name>A0A4R2GH93_9BACT</name>
<comment type="caution">
    <text evidence="4">The sequence shown here is derived from an EMBL/GenBank/DDBJ whole genome shotgun (WGS) entry which is preliminary data.</text>
</comment>